<gene>
    <name evidence="11" type="primary">cysT</name>
    <name evidence="11" type="ORF">LEP1GSC081_3812</name>
</gene>
<evidence type="ECO:0000313" key="11">
    <source>
        <dbReference type="EMBL" id="EKO14495.1"/>
    </source>
</evidence>
<keyword evidence="3 9" id="KW-0813">Transport</keyword>
<protein>
    <recommendedName>
        <fullName evidence="9">Sulfate transport system permease protein CysT</fullName>
    </recommendedName>
</protein>
<evidence type="ECO:0000256" key="2">
    <source>
        <dbReference type="ARBA" id="ARBA00011779"/>
    </source>
</evidence>
<comment type="caution">
    <text evidence="11">The sequence shown here is derived from an EMBL/GenBank/DDBJ whole genome shotgun (WGS) entry which is preliminary data.</text>
</comment>
<dbReference type="GO" id="GO:0005886">
    <property type="term" value="C:plasma membrane"/>
    <property type="evidence" value="ECO:0007669"/>
    <property type="project" value="UniProtKB-SubCell"/>
</dbReference>
<dbReference type="CDD" id="cd06261">
    <property type="entry name" value="TM_PBP2"/>
    <property type="match status" value="1"/>
</dbReference>
<dbReference type="AlphaFoldDB" id="A0A0E2BBI5"/>
<feature type="transmembrane region" description="Helical" evidence="9">
    <location>
        <begin position="110"/>
        <end position="130"/>
    </location>
</feature>
<comment type="subcellular location">
    <subcellularLocation>
        <location evidence="1">Cell membrane</location>
        <topology evidence="1">Multi-pass membrane protein</topology>
    </subcellularLocation>
</comment>
<feature type="transmembrane region" description="Helical" evidence="9">
    <location>
        <begin position="142"/>
        <end position="162"/>
    </location>
</feature>
<evidence type="ECO:0000313" key="12">
    <source>
        <dbReference type="Proteomes" id="UP000006253"/>
    </source>
</evidence>
<dbReference type="InterPro" id="IPR000515">
    <property type="entry name" value="MetI-like"/>
</dbReference>
<keyword evidence="6 9" id="KW-0764">Sulfate transport</keyword>
<dbReference type="SUPFAM" id="SSF161098">
    <property type="entry name" value="MetI-like"/>
    <property type="match status" value="1"/>
</dbReference>
<dbReference type="InterPro" id="IPR011865">
    <property type="entry name" value="CysT_permease"/>
</dbReference>
<feature type="transmembrane region" description="Helical" evidence="9">
    <location>
        <begin position="64"/>
        <end position="90"/>
    </location>
</feature>
<evidence type="ECO:0000256" key="9">
    <source>
        <dbReference type="RuleBase" id="RU366001"/>
    </source>
</evidence>
<evidence type="ECO:0000256" key="3">
    <source>
        <dbReference type="ARBA" id="ARBA00022448"/>
    </source>
</evidence>
<evidence type="ECO:0000256" key="8">
    <source>
        <dbReference type="ARBA" id="ARBA00025323"/>
    </source>
</evidence>
<keyword evidence="7 9" id="KW-0472">Membrane</keyword>
<dbReference type="Proteomes" id="UP000006253">
    <property type="component" value="Unassembled WGS sequence"/>
</dbReference>
<comment type="function">
    <text evidence="8">Part of the ABC transporter complex CysAWTP (TC 3.A.1.6.1) involved in sulfate/thiosulfate import. Probably responsible for the translocation of the substrate across the membrane.</text>
</comment>
<dbReference type="GO" id="GO:0015419">
    <property type="term" value="F:ABC-type sulfate transporter activity"/>
    <property type="evidence" value="ECO:0007669"/>
    <property type="project" value="UniProtKB-UniRule"/>
</dbReference>
<dbReference type="InterPro" id="IPR005667">
    <property type="entry name" value="Sulph_transpt2"/>
</dbReference>
<comment type="similarity">
    <text evidence="9">Belongs to the binding-protein-dependent transport system permease family. CysTW subfamily.</text>
</comment>
<evidence type="ECO:0000256" key="5">
    <source>
        <dbReference type="ARBA" id="ARBA00022989"/>
    </source>
</evidence>
<dbReference type="PANTHER" id="PTHR30406:SF8">
    <property type="entry name" value="SULFATE TRANSPORT SYSTEM PERMEASE PROTEIN CYST"/>
    <property type="match status" value="1"/>
</dbReference>
<dbReference type="NCBIfam" id="TIGR02139">
    <property type="entry name" value="permease_CysT"/>
    <property type="match status" value="1"/>
</dbReference>
<dbReference type="InterPro" id="IPR035906">
    <property type="entry name" value="MetI-like_sf"/>
</dbReference>
<evidence type="ECO:0000256" key="1">
    <source>
        <dbReference type="ARBA" id="ARBA00004651"/>
    </source>
</evidence>
<feature type="transmembrane region" description="Helical" evidence="9">
    <location>
        <begin position="20"/>
        <end position="43"/>
    </location>
</feature>
<dbReference type="PANTHER" id="PTHR30406">
    <property type="entry name" value="SULFATE TRANSPORT SYSTEM PERMEASE PROTEIN"/>
    <property type="match status" value="1"/>
</dbReference>
<comment type="subunit">
    <text evidence="2">The complex is composed of two ATP-binding proteins (CysA), two transmembrane proteins (CysT and CysW) and a solute-binding protein (CysP).</text>
</comment>
<proteinExistence type="inferred from homology"/>
<organism evidence="11 12">
    <name type="scientific">Leptospira kirschneri str. H1</name>
    <dbReference type="NCBI Taxonomy" id="1049966"/>
    <lineage>
        <taxon>Bacteria</taxon>
        <taxon>Pseudomonadati</taxon>
        <taxon>Spirochaetota</taxon>
        <taxon>Spirochaetia</taxon>
        <taxon>Leptospirales</taxon>
        <taxon>Leptospiraceae</taxon>
        <taxon>Leptospira</taxon>
    </lineage>
</organism>
<dbReference type="PROSITE" id="PS50928">
    <property type="entry name" value="ABC_TM1"/>
    <property type="match status" value="1"/>
</dbReference>
<keyword evidence="5 9" id="KW-1133">Transmembrane helix</keyword>
<keyword evidence="4 9" id="KW-0812">Transmembrane</keyword>
<evidence type="ECO:0000256" key="6">
    <source>
        <dbReference type="ARBA" id="ARBA00023032"/>
    </source>
</evidence>
<evidence type="ECO:0000259" key="10">
    <source>
        <dbReference type="PROSITE" id="PS50928"/>
    </source>
</evidence>
<dbReference type="Pfam" id="PF00528">
    <property type="entry name" value="BPD_transp_1"/>
    <property type="match status" value="1"/>
</dbReference>
<reference evidence="11 12" key="1">
    <citation type="submission" date="2012-10" db="EMBL/GenBank/DDBJ databases">
        <authorList>
            <person name="Harkins D.M."/>
            <person name="Durkin A.S."/>
            <person name="Brinkac L.M."/>
            <person name="Selengut J.D."/>
            <person name="Sanka R."/>
            <person name="DePew J."/>
            <person name="Purushe J."/>
            <person name="Peacock S.J."/>
            <person name="Thaipadungpanit J."/>
            <person name="Wuthiekanun V.W."/>
            <person name="Day N.P."/>
            <person name="Vinetz J.M."/>
            <person name="Sutton G.G."/>
            <person name="Nelson W.C."/>
            <person name="Fouts D.E."/>
        </authorList>
    </citation>
    <scope>NUCLEOTIDE SEQUENCE [LARGE SCALE GENOMIC DNA]</scope>
    <source>
        <strain evidence="11 12">H1</strain>
    </source>
</reference>
<dbReference type="RefSeq" id="WP_004750842.1">
    <property type="nucleotide sequence ID" value="NZ_AHMY02000054.1"/>
</dbReference>
<comment type="caution">
    <text evidence="9">Lacks conserved residue(s) required for the propagation of feature annotation.</text>
</comment>
<sequence length="281" mass="30797">MKRENVATFRTKPYGKTAFGITLGVTVSYLSLIVIIPLGALFLKSTGIGWEGFWKLLTHERILAALYLSFGAGATAAILNLFIGFLFAWVLVRYNFPGKSLLDSLVDLPFTLPTAVAGIALTTIYTPNGIIGKFFEPLGIKIAYTPIGIVIALVFIGFPFVVRTVQPVLEEFPKELEESAYCLGASRWQIFRRVIFPELVSPLVTGAAMAFARGIGEYGSVVFISGNLPGKTEILPLLIVTKLEQYEYEEATGIAFIMLVISFSILLCINVIQNIAARRSE</sequence>
<accession>A0A0E2BBI5</accession>
<comment type="function">
    <text evidence="9">Part of the ABC transporter complex (TC 3.A.1.6.1) involved in sulfate/thiosulfate import.</text>
</comment>
<feature type="domain" description="ABC transmembrane type-1" evidence="10">
    <location>
        <begin position="66"/>
        <end position="269"/>
    </location>
</feature>
<evidence type="ECO:0000256" key="7">
    <source>
        <dbReference type="ARBA" id="ARBA00023136"/>
    </source>
</evidence>
<dbReference type="Gene3D" id="1.10.3720.10">
    <property type="entry name" value="MetI-like"/>
    <property type="match status" value="1"/>
</dbReference>
<dbReference type="GeneID" id="34314454"/>
<dbReference type="EMBL" id="AHMY02000054">
    <property type="protein sequence ID" value="EKO14495.1"/>
    <property type="molecule type" value="Genomic_DNA"/>
</dbReference>
<dbReference type="FunFam" id="1.10.3720.10:FF:000004">
    <property type="entry name" value="Sulfate transport system permease protein CysT"/>
    <property type="match status" value="1"/>
</dbReference>
<feature type="transmembrane region" description="Helical" evidence="9">
    <location>
        <begin position="251"/>
        <end position="272"/>
    </location>
</feature>
<name>A0A0E2BBI5_9LEPT</name>
<dbReference type="NCBIfam" id="TIGR00969">
    <property type="entry name" value="3a0106s02"/>
    <property type="match status" value="1"/>
</dbReference>
<evidence type="ECO:0000256" key="4">
    <source>
        <dbReference type="ARBA" id="ARBA00022692"/>
    </source>
</evidence>